<dbReference type="WBParaSite" id="jg13148">
    <property type="protein sequence ID" value="jg13148"/>
    <property type="gene ID" value="jg13148"/>
</dbReference>
<evidence type="ECO:0000313" key="3">
    <source>
        <dbReference type="WBParaSite" id="jg13148"/>
    </source>
</evidence>
<feature type="region of interest" description="Disordered" evidence="1">
    <location>
        <begin position="1"/>
        <end position="21"/>
    </location>
</feature>
<evidence type="ECO:0000313" key="2">
    <source>
        <dbReference type="Proteomes" id="UP000887574"/>
    </source>
</evidence>
<reference evidence="3" key="1">
    <citation type="submission" date="2022-11" db="UniProtKB">
        <authorList>
            <consortium name="WormBaseParasite"/>
        </authorList>
    </citation>
    <scope>IDENTIFICATION</scope>
</reference>
<name>A0A915CWQ0_9BILA</name>
<keyword evidence="2" id="KW-1185">Reference proteome</keyword>
<dbReference type="Proteomes" id="UP000887574">
    <property type="component" value="Unplaced"/>
</dbReference>
<sequence length="138" mass="15755">MAKDSRDPFGSAEWDPFGSGEWDPFGSGEWDPFGSGEWDPWFWRVGPQRFWIAPNYHMQQSFYPVPAMQLPQFAPMGFISSRRSTVCEECSAASSRECGVFFSPIQLSGNDRLRQMMDLEGYVPLIIVQSLSRSRKSL</sequence>
<organism evidence="2 3">
    <name type="scientific">Ditylenchus dipsaci</name>
    <dbReference type="NCBI Taxonomy" id="166011"/>
    <lineage>
        <taxon>Eukaryota</taxon>
        <taxon>Metazoa</taxon>
        <taxon>Ecdysozoa</taxon>
        <taxon>Nematoda</taxon>
        <taxon>Chromadorea</taxon>
        <taxon>Rhabditida</taxon>
        <taxon>Tylenchina</taxon>
        <taxon>Tylenchomorpha</taxon>
        <taxon>Sphaerularioidea</taxon>
        <taxon>Anguinidae</taxon>
        <taxon>Anguininae</taxon>
        <taxon>Ditylenchus</taxon>
    </lineage>
</organism>
<accession>A0A915CWQ0</accession>
<dbReference type="AlphaFoldDB" id="A0A915CWQ0"/>
<evidence type="ECO:0000256" key="1">
    <source>
        <dbReference type="SAM" id="MobiDB-lite"/>
    </source>
</evidence>
<protein>
    <submittedName>
        <fullName evidence="3">Uncharacterized protein</fullName>
    </submittedName>
</protein>
<proteinExistence type="predicted"/>